<comment type="caution">
    <text evidence="2">The sequence shown here is derived from an EMBL/GenBank/DDBJ whole genome shotgun (WGS) entry which is preliminary data.</text>
</comment>
<keyword evidence="3" id="KW-1185">Reference proteome</keyword>
<keyword evidence="1" id="KW-1133">Transmembrane helix</keyword>
<dbReference type="EMBL" id="JAMBQA010000001">
    <property type="protein sequence ID" value="MDG0844899.1"/>
    <property type="molecule type" value="Genomic_DNA"/>
</dbReference>
<reference evidence="2" key="1">
    <citation type="submission" date="2022-05" db="EMBL/GenBank/DDBJ databases">
        <title>Comparative genomics of Staphylococcus equorum isolates.</title>
        <authorList>
            <person name="Luelf R.H."/>
        </authorList>
    </citation>
    <scope>NUCLEOTIDE SEQUENCE</scope>
    <source>
        <strain evidence="2">TMW 2.2497</strain>
    </source>
</reference>
<dbReference type="OrthoDB" id="2399875at2"/>
<dbReference type="RefSeq" id="WP_002512389.1">
    <property type="nucleotide sequence ID" value="NZ_CP013114.1"/>
</dbReference>
<gene>
    <name evidence="2" type="ORF">M4L89_01405</name>
</gene>
<dbReference type="Proteomes" id="UP001152422">
    <property type="component" value="Unassembled WGS sequence"/>
</dbReference>
<sequence>MIEALVHTTVTVISGCIVTLFAYWLRNRNDK</sequence>
<name>A0A9X4L6W0_9STAP</name>
<evidence type="ECO:0000256" key="1">
    <source>
        <dbReference type="SAM" id="Phobius"/>
    </source>
</evidence>
<dbReference type="AlphaFoldDB" id="A0A9X4L6W0"/>
<feature type="transmembrane region" description="Helical" evidence="1">
    <location>
        <begin position="6"/>
        <end position="25"/>
    </location>
</feature>
<keyword evidence="1" id="KW-0812">Transmembrane</keyword>
<proteinExistence type="predicted"/>
<organism evidence="2 3">
    <name type="scientific">Staphylococcus equorum</name>
    <dbReference type="NCBI Taxonomy" id="246432"/>
    <lineage>
        <taxon>Bacteria</taxon>
        <taxon>Bacillati</taxon>
        <taxon>Bacillota</taxon>
        <taxon>Bacilli</taxon>
        <taxon>Bacillales</taxon>
        <taxon>Staphylococcaceae</taxon>
        <taxon>Staphylococcus</taxon>
    </lineage>
</organism>
<keyword evidence="1" id="KW-0472">Membrane</keyword>
<dbReference type="NCBIfam" id="NF033608">
    <property type="entry name" value="type_I_tox_Fst"/>
    <property type="match status" value="1"/>
</dbReference>
<accession>A0A9X4L6W0</accession>
<protein>
    <submittedName>
        <fullName evidence="2">Type I toxin-antitoxin system Fst family toxin</fullName>
    </submittedName>
</protein>
<evidence type="ECO:0000313" key="3">
    <source>
        <dbReference type="Proteomes" id="UP001152422"/>
    </source>
</evidence>
<evidence type="ECO:0000313" key="2">
    <source>
        <dbReference type="EMBL" id="MDG0844899.1"/>
    </source>
</evidence>
<dbReference type="GeneID" id="69845985"/>